<evidence type="ECO:0000313" key="2">
    <source>
        <dbReference type="Proteomes" id="UP000466931"/>
    </source>
</evidence>
<dbReference type="EMBL" id="AP022612">
    <property type="protein sequence ID" value="BBZ31539.1"/>
    <property type="molecule type" value="Genomic_DNA"/>
</dbReference>
<proteinExistence type="predicted"/>
<name>A0A7I7XQN8_9MYCO</name>
<dbReference type="Pfam" id="PF10698">
    <property type="entry name" value="DUF2505"/>
    <property type="match status" value="1"/>
</dbReference>
<dbReference type="InterPro" id="IPR019639">
    <property type="entry name" value="DUF2505"/>
</dbReference>
<dbReference type="Proteomes" id="UP000466931">
    <property type="component" value="Chromosome"/>
</dbReference>
<reference evidence="1" key="2">
    <citation type="submission" date="2020-02" db="EMBL/GenBank/DDBJ databases">
        <authorList>
            <person name="Matsumoto Y."/>
            <person name="Motooka D."/>
            <person name="Nakamura S."/>
        </authorList>
    </citation>
    <scope>NUCLEOTIDE SEQUENCE</scope>
    <source>
        <strain evidence="1">JCM 13671</strain>
    </source>
</reference>
<organism evidence="1 2">
    <name type="scientific">Mycolicibacterium confluentis</name>
    <dbReference type="NCBI Taxonomy" id="28047"/>
    <lineage>
        <taxon>Bacteria</taxon>
        <taxon>Bacillati</taxon>
        <taxon>Actinomycetota</taxon>
        <taxon>Actinomycetes</taxon>
        <taxon>Mycobacteriales</taxon>
        <taxon>Mycobacteriaceae</taxon>
        <taxon>Mycolicibacterium</taxon>
    </lineage>
</organism>
<evidence type="ECO:0008006" key="3">
    <source>
        <dbReference type="Google" id="ProtNLM"/>
    </source>
</evidence>
<accession>A0A7I7XQN8</accession>
<reference evidence="1" key="1">
    <citation type="journal article" date="2019" name="Emerg. Microbes Infect.">
        <title>Comprehensive subspecies identification of 175 nontuberculous mycobacteria species based on 7547 genomic profiles.</title>
        <authorList>
            <person name="Matsumoto Y."/>
            <person name="Kinjo T."/>
            <person name="Motooka D."/>
            <person name="Nabeya D."/>
            <person name="Jung N."/>
            <person name="Uechi K."/>
            <person name="Horii T."/>
            <person name="Iida T."/>
            <person name="Fujita J."/>
            <person name="Nakamura S."/>
        </authorList>
    </citation>
    <scope>NUCLEOTIDE SEQUENCE [LARGE SCALE GENOMIC DNA]</scope>
    <source>
        <strain evidence="1">JCM 13671</strain>
    </source>
</reference>
<dbReference type="AlphaFoldDB" id="A0A7I7XQN8"/>
<sequence length="159" mass="17271">MESAASIEQIYGAFATRDYWLARIAEFGGTARLEKFAVDSNGLVLTVVANDLRPEGLPRPVAKIFPREWRVVQEETWSPVNGSEFRGRISTVSHGAPGGGSGTAVVVPTPDGSRMKCKATVEFKVPLIGGQIENLMGRSLIQSISILQDFTTSWIADNF</sequence>
<protein>
    <recommendedName>
        <fullName evidence="3">DUF2505 domain-containing protein</fullName>
    </recommendedName>
</protein>
<keyword evidence="2" id="KW-1185">Reference proteome</keyword>
<gene>
    <name evidence="1" type="ORF">MCNF_01440</name>
</gene>
<evidence type="ECO:0000313" key="1">
    <source>
        <dbReference type="EMBL" id="BBZ31539.1"/>
    </source>
</evidence>